<comment type="caution">
    <text evidence="2">The sequence shown here is derived from an EMBL/GenBank/DDBJ whole genome shotgun (WGS) entry which is preliminary data.</text>
</comment>
<dbReference type="SUPFAM" id="SSF47090">
    <property type="entry name" value="PGBD-like"/>
    <property type="match status" value="1"/>
</dbReference>
<feature type="domain" description="Peptidoglycan binding-like" evidence="1">
    <location>
        <begin position="258"/>
        <end position="313"/>
    </location>
</feature>
<organism evidence="2 3">
    <name type="scientific">Candidatus Methylumidiphilus alinenensis</name>
    <dbReference type="NCBI Taxonomy" id="2202197"/>
    <lineage>
        <taxon>Bacteria</taxon>
        <taxon>Pseudomonadati</taxon>
        <taxon>Pseudomonadota</taxon>
        <taxon>Gammaproteobacteria</taxon>
        <taxon>Methylococcales</taxon>
        <taxon>Candidatus Methylumidiphilus</taxon>
    </lineage>
</organism>
<dbReference type="AlphaFoldDB" id="A0A2W4QLN4"/>
<dbReference type="InterPro" id="IPR002477">
    <property type="entry name" value="Peptidoglycan-bd-like"/>
</dbReference>
<dbReference type="EMBL" id="QJPH01000475">
    <property type="protein sequence ID" value="PZN72753.1"/>
    <property type="molecule type" value="Genomic_DNA"/>
</dbReference>
<dbReference type="InterPro" id="IPR036366">
    <property type="entry name" value="PGBDSf"/>
</dbReference>
<reference evidence="2 3" key="1">
    <citation type="journal article" date="2018" name="Aquat. Microb. Ecol.">
        <title>Gammaproteobacterial methanotrophs dominate.</title>
        <authorList>
            <person name="Rissanen A.J."/>
            <person name="Saarenheimo J."/>
            <person name="Tiirola M."/>
            <person name="Peura S."/>
            <person name="Aalto S.L."/>
            <person name="Karvinen A."/>
            <person name="Nykanen H."/>
        </authorList>
    </citation>
    <scope>NUCLEOTIDE SEQUENCE [LARGE SCALE GENOMIC DNA]</scope>
    <source>
        <strain evidence="2">AMbin10</strain>
    </source>
</reference>
<evidence type="ECO:0000313" key="2">
    <source>
        <dbReference type="EMBL" id="PZN72753.1"/>
    </source>
</evidence>
<dbReference type="Proteomes" id="UP000249396">
    <property type="component" value="Unassembled WGS sequence"/>
</dbReference>
<name>A0A2W4QLN4_9GAMM</name>
<proteinExistence type="predicted"/>
<sequence>MSELTNLPQPAESHANPFKAIALLLQSVRQSLEGIKNTGQAPRWVRIARIRGYQGETDYISKAVIPAVDKGLAYTILYLSHLTLMARDLLFQADAAKALVEVSGDMLKTVTTQEFSKSLADVVGQKGVTNPLAVAGGSIDTVISFVDKIPEPADLDLIGKELYGLLCVEQLPLDEAGLGRATESHLNITASGKLRLLQMALNKPITIRGLGKDKSGEQDITFLGGRRVWQAAELPAKALGLWGEGSDAETLYEFAFVGQDIEEANNLLEKLGYVEPAVIEKKVFGDALACRLRRFQKINELTVTGKLDNPSLNRLMHLNFDTKTLERAKPFDATQLPQGFDDTQNA</sequence>
<dbReference type="Gene3D" id="1.10.101.10">
    <property type="entry name" value="PGBD-like superfamily/PGBD"/>
    <property type="match status" value="1"/>
</dbReference>
<evidence type="ECO:0000259" key="1">
    <source>
        <dbReference type="Pfam" id="PF01471"/>
    </source>
</evidence>
<gene>
    <name evidence="2" type="ORF">DM484_24065</name>
</gene>
<accession>A0A2W4QLN4</accession>
<protein>
    <recommendedName>
        <fullName evidence="1">Peptidoglycan binding-like domain-containing protein</fullName>
    </recommendedName>
</protein>
<evidence type="ECO:0000313" key="3">
    <source>
        <dbReference type="Proteomes" id="UP000249396"/>
    </source>
</evidence>
<dbReference type="Pfam" id="PF01471">
    <property type="entry name" value="PG_binding_1"/>
    <property type="match status" value="1"/>
</dbReference>
<dbReference type="InterPro" id="IPR036365">
    <property type="entry name" value="PGBD-like_sf"/>
</dbReference>